<dbReference type="EC" id="3.1.3.16" evidence="8"/>
<feature type="compositionally biased region" description="Basic and acidic residues" evidence="9">
    <location>
        <begin position="327"/>
        <end position="342"/>
    </location>
</feature>
<evidence type="ECO:0000259" key="10">
    <source>
        <dbReference type="PROSITE" id="PS00125"/>
    </source>
</evidence>
<dbReference type="InterPro" id="IPR004843">
    <property type="entry name" value="Calcineurin-like_PHP"/>
</dbReference>
<dbReference type="SUPFAM" id="SSF56300">
    <property type="entry name" value="Metallo-dependent phosphatases"/>
    <property type="match status" value="1"/>
</dbReference>
<dbReference type="GeneID" id="94830166"/>
<evidence type="ECO:0000313" key="11">
    <source>
        <dbReference type="EMBL" id="OHS95555.1"/>
    </source>
</evidence>
<dbReference type="Proteomes" id="UP000179807">
    <property type="component" value="Unassembled WGS sequence"/>
</dbReference>
<dbReference type="AlphaFoldDB" id="A0A1J4JD09"/>
<dbReference type="InterPro" id="IPR006186">
    <property type="entry name" value="Ser/Thr-sp_prot-phosphatase"/>
</dbReference>
<gene>
    <name evidence="11" type="ORF">TRFO_10447</name>
</gene>
<comment type="caution">
    <text evidence="11">The sequence shown here is derived from an EMBL/GenBank/DDBJ whole genome shotgun (WGS) entry which is preliminary data.</text>
</comment>
<dbReference type="GO" id="GO:0005634">
    <property type="term" value="C:nucleus"/>
    <property type="evidence" value="ECO:0007669"/>
    <property type="project" value="TreeGrafter"/>
</dbReference>
<dbReference type="Pfam" id="PF00149">
    <property type="entry name" value="Metallophos"/>
    <property type="match status" value="1"/>
</dbReference>
<evidence type="ECO:0000256" key="2">
    <source>
        <dbReference type="ARBA" id="ARBA00022723"/>
    </source>
</evidence>
<keyword evidence="2" id="KW-0479">Metal-binding</keyword>
<comment type="similarity">
    <text evidence="8">Belongs to the PPP phosphatase family.</text>
</comment>
<keyword evidence="4" id="KW-0904">Protein phosphatase</keyword>
<comment type="cofactor">
    <cofactor evidence="1">
        <name>Mn(2+)</name>
        <dbReference type="ChEBI" id="CHEBI:29035"/>
    </cofactor>
</comment>
<proteinExistence type="inferred from homology"/>
<dbReference type="VEuPathDB" id="TrichDB:TRFO_10447"/>
<dbReference type="EMBL" id="MLAK01001237">
    <property type="protein sequence ID" value="OHS95555.1"/>
    <property type="molecule type" value="Genomic_DNA"/>
</dbReference>
<evidence type="ECO:0000256" key="9">
    <source>
        <dbReference type="SAM" id="MobiDB-lite"/>
    </source>
</evidence>
<dbReference type="PANTHER" id="PTHR11668">
    <property type="entry name" value="SERINE/THREONINE PROTEIN PHOSPHATASE"/>
    <property type="match status" value="1"/>
</dbReference>
<dbReference type="PANTHER" id="PTHR11668:SF300">
    <property type="entry name" value="SERINE_THREONINE-PROTEIN PHOSPHATASE"/>
    <property type="match status" value="1"/>
</dbReference>
<comment type="catalytic activity">
    <reaction evidence="7 8">
        <text>O-phospho-L-threonyl-[protein] + H2O = L-threonyl-[protein] + phosphate</text>
        <dbReference type="Rhea" id="RHEA:47004"/>
        <dbReference type="Rhea" id="RHEA-COMP:11060"/>
        <dbReference type="Rhea" id="RHEA-COMP:11605"/>
        <dbReference type="ChEBI" id="CHEBI:15377"/>
        <dbReference type="ChEBI" id="CHEBI:30013"/>
        <dbReference type="ChEBI" id="CHEBI:43474"/>
        <dbReference type="ChEBI" id="CHEBI:61977"/>
        <dbReference type="EC" id="3.1.3.16"/>
    </reaction>
</comment>
<dbReference type="SMART" id="SM00156">
    <property type="entry name" value="PP2Ac"/>
    <property type="match status" value="1"/>
</dbReference>
<feature type="domain" description="Serine/threonine specific protein phosphatases" evidence="10">
    <location>
        <begin position="118"/>
        <end position="123"/>
    </location>
</feature>
<feature type="region of interest" description="Disordered" evidence="9">
    <location>
        <begin position="304"/>
        <end position="348"/>
    </location>
</feature>
<evidence type="ECO:0000256" key="6">
    <source>
        <dbReference type="ARBA" id="ARBA00047761"/>
    </source>
</evidence>
<evidence type="ECO:0000256" key="3">
    <source>
        <dbReference type="ARBA" id="ARBA00022801"/>
    </source>
</evidence>
<protein>
    <recommendedName>
        <fullName evidence="8">Serine/threonine-protein phosphatase</fullName>
        <ecNumber evidence="8">3.1.3.16</ecNumber>
    </recommendedName>
</protein>
<dbReference type="RefSeq" id="XP_068348692.1">
    <property type="nucleotide sequence ID" value="XM_068495462.1"/>
</dbReference>
<evidence type="ECO:0000256" key="4">
    <source>
        <dbReference type="ARBA" id="ARBA00022912"/>
    </source>
</evidence>
<dbReference type="OrthoDB" id="10259668at2759"/>
<sequence length="348" mass="38689">MKNSADRERLDGIINALYSNTSCRYKLSIPDVLFLVTSARDLFITEPTVLELHTPINICGDIHGQFPDLLRIFELDEKPPNAHYLFLGDYVDRGPMGLEVICLLLALKLRFPNHVFMIRGNHETKEMTEQYGFCEECVSKTNRQVYTEFCTMFENIPIAALVGRQIFCVHGGITPTLSTINQVREIKRPADASLKGFLADLLWSDPNPDLEEFGPNDRGDTVAWGLKPAKAFLENNGLTLLVRAHQMTNYGFEYPFEPDESVLTVFSAPCYAGEYKNRGAFIKIDKGNVVTPIVLPHEPNSMAAANKLVTPRPESAGGRGGKKGRGGKNDRGGKGGKNDKGGKRGRRK</sequence>
<dbReference type="GO" id="GO:0004722">
    <property type="term" value="F:protein serine/threonine phosphatase activity"/>
    <property type="evidence" value="ECO:0007669"/>
    <property type="project" value="UniProtKB-EC"/>
</dbReference>
<evidence type="ECO:0000313" key="12">
    <source>
        <dbReference type="Proteomes" id="UP000179807"/>
    </source>
</evidence>
<evidence type="ECO:0000256" key="1">
    <source>
        <dbReference type="ARBA" id="ARBA00001936"/>
    </source>
</evidence>
<dbReference type="PROSITE" id="PS00125">
    <property type="entry name" value="SER_THR_PHOSPHATASE"/>
    <property type="match status" value="1"/>
</dbReference>
<dbReference type="InterPro" id="IPR050341">
    <property type="entry name" value="PP1_catalytic_subunit"/>
</dbReference>
<accession>A0A1J4JD09</accession>
<keyword evidence="5" id="KW-0464">Manganese</keyword>
<reference evidence="11" key="1">
    <citation type="submission" date="2016-10" db="EMBL/GenBank/DDBJ databases">
        <authorList>
            <person name="Benchimol M."/>
            <person name="Almeida L.G."/>
            <person name="Vasconcelos A.T."/>
            <person name="Perreira-Neves A."/>
            <person name="Rosa I.A."/>
            <person name="Tasca T."/>
            <person name="Bogo M.R."/>
            <person name="de Souza W."/>
        </authorList>
    </citation>
    <scope>NUCLEOTIDE SEQUENCE [LARGE SCALE GENOMIC DNA]</scope>
    <source>
        <strain evidence="11">K</strain>
    </source>
</reference>
<keyword evidence="12" id="KW-1185">Reference proteome</keyword>
<evidence type="ECO:0000256" key="8">
    <source>
        <dbReference type="RuleBase" id="RU004273"/>
    </source>
</evidence>
<evidence type="ECO:0000256" key="5">
    <source>
        <dbReference type="ARBA" id="ARBA00023211"/>
    </source>
</evidence>
<comment type="catalytic activity">
    <reaction evidence="6">
        <text>O-phospho-L-seryl-[protein] + H2O = L-seryl-[protein] + phosphate</text>
        <dbReference type="Rhea" id="RHEA:20629"/>
        <dbReference type="Rhea" id="RHEA-COMP:9863"/>
        <dbReference type="Rhea" id="RHEA-COMP:11604"/>
        <dbReference type="ChEBI" id="CHEBI:15377"/>
        <dbReference type="ChEBI" id="CHEBI:29999"/>
        <dbReference type="ChEBI" id="CHEBI:43474"/>
        <dbReference type="ChEBI" id="CHEBI:83421"/>
        <dbReference type="EC" id="3.1.3.16"/>
    </reaction>
</comment>
<dbReference type="PRINTS" id="PR00114">
    <property type="entry name" value="STPHPHTASE"/>
</dbReference>
<evidence type="ECO:0000256" key="7">
    <source>
        <dbReference type="ARBA" id="ARBA00048336"/>
    </source>
</evidence>
<keyword evidence="3 8" id="KW-0378">Hydrolase</keyword>
<dbReference type="GO" id="GO:0046872">
    <property type="term" value="F:metal ion binding"/>
    <property type="evidence" value="ECO:0007669"/>
    <property type="project" value="UniProtKB-KW"/>
</dbReference>
<dbReference type="GO" id="GO:0005737">
    <property type="term" value="C:cytoplasm"/>
    <property type="evidence" value="ECO:0007669"/>
    <property type="project" value="TreeGrafter"/>
</dbReference>
<dbReference type="InterPro" id="IPR029052">
    <property type="entry name" value="Metallo-depent_PP-like"/>
</dbReference>
<dbReference type="Gene3D" id="3.60.21.10">
    <property type="match status" value="1"/>
</dbReference>
<organism evidence="11 12">
    <name type="scientific">Tritrichomonas foetus</name>
    <dbReference type="NCBI Taxonomy" id="1144522"/>
    <lineage>
        <taxon>Eukaryota</taxon>
        <taxon>Metamonada</taxon>
        <taxon>Parabasalia</taxon>
        <taxon>Tritrichomonadida</taxon>
        <taxon>Tritrichomonadidae</taxon>
        <taxon>Tritrichomonas</taxon>
    </lineage>
</organism>
<name>A0A1J4JD09_9EUKA</name>